<dbReference type="PANTHER" id="PTHR30250:SF11">
    <property type="entry name" value="O-ANTIGEN TRANSPORTER-RELATED"/>
    <property type="match status" value="1"/>
</dbReference>
<keyword evidence="5 6" id="KW-0472">Membrane</keyword>
<feature type="transmembrane region" description="Helical" evidence="6">
    <location>
        <begin position="130"/>
        <end position="153"/>
    </location>
</feature>
<feature type="transmembrane region" description="Helical" evidence="6">
    <location>
        <begin position="310"/>
        <end position="335"/>
    </location>
</feature>
<reference evidence="7 8" key="1">
    <citation type="submission" date="2020-08" db="EMBL/GenBank/DDBJ databases">
        <title>Hymenobacter sp.</title>
        <authorList>
            <person name="Kim M.K."/>
        </authorList>
    </citation>
    <scope>NUCLEOTIDE SEQUENCE [LARGE SCALE GENOMIC DNA]</scope>
    <source>
        <strain evidence="7 8">BT507</strain>
    </source>
</reference>
<evidence type="ECO:0000313" key="8">
    <source>
        <dbReference type="Proteomes" id="UP000622017"/>
    </source>
</evidence>
<proteinExistence type="predicted"/>
<dbReference type="RefSeq" id="WP_187318615.1">
    <property type="nucleotide sequence ID" value="NZ_JACSCY010000003.1"/>
</dbReference>
<dbReference type="InterPro" id="IPR050833">
    <property type="entry name" value="Poly_Biosynth_Transport"/>
</dbReference>
<dbReference type="Proteomes" id="UP000622017">
    <property type="component" value="Unassembled WGS sequence"/>
</dbReference>
<feature type="transmembrane region" description="Helical" evidence="6">
    <location>
        <begin position="242"/>
        <end position="259"/>
    </location>
</feature>
<evidence type="ECO:0000313" key="7">
    <source>
        <dbReference type="EMBL" id="MBC6610307.1"/>
    </source>
</evidence>
<feature type="transmembrane region" description="Helical" evidence="6">
    <location>
        <begin position="347"/>
        <end position="366"/>
    </location>
</feature>
<feature type="transmembrane region" description="Helical" evidence="6">
    <location>
        <begin position="174"/>
        <end position="192"/>
    </location>
</feature>
<feature type="transmembrane region" description="Helical" evidence="6">
    <location>
        <begin position="271"/>
        <end position="290"/>
    </location>
</feature>
<evidence type="ECO:0000256" key="2">
    <source>
        <dbReference type="ARBA" id="ARBA00022475"/>
    </source>
</evidence>
<comment type="caution">
    <text evidence="7">The sequence shown here is derived from an EMBL/GenBank/DDBJ whole genome shotgun (WGS) entry which is preliminary data.</text>
</comment>
<keyword evidence="8" id="KW-1185">Reference proteome</keyword>
<keyword evidence="2" id="KW-1003">Cell membrane</keyword>
<dbReference type="PANTHER" id="PTHR30250">
    <property type="entry name" value="PST FAMILY PREDICTED COLANIC ACID TRANSPORTER"/>
    <property type="match status" value="1"/>
</dbReference>
<sequence length="439" mass="47778">MKVLTQRIQTNPKTAKLLEWGKLVTVMGSAQIAVQALGFVGGILVIRLLPTQEYALYTLANTMLGTMVLLADGGISTGVMAQGGQVWQDRDRLGTVLATGMDLRRRFALISLLVATPALIYLLRHHNASWLLSILLTLSLIPAFFTALSGTLWEIGPKLHQRIVPLQSIQVGASVGRLALLGASLFLFPWSYVAVLSSGLPQIWANLRLRKLAHTYATPDQPVDPVIRQNILNKVKRLLPDAIYYCFSAQFAVWLMSLFGSTAAVASLGALGRLAVALSLFTMLFSSLILPRFARLPYDGSLLKRQFSRIIAGLLLLSVGIVGGVWLFSTQILWVLGKQYANLETEVVLMMVGKCIALVASSAFLLCTSKGWVINPLVSIPLSIASIVCGAFFIDVTSLRGIFMLDIFVAAVQLLMHLVYGYLQLRNIGPVSEAVVAEL</sequence>
<feature type="transmembrane region" description="Helical" evidence="6">
    <location>
        <begin position="20"/>
        <end position="48"/>
    </location>
</feature>
<evidence type="ECO:0000256" key="3">
    <source>
        <dbReference type="ARBA" id="ARBA00022692"/>
    </source>
</evidence>
<evidence type="ECO:0000256" key="6">
    <source>
        <dbReference type="SAM" id="Phobius"/>
    </source>
</evidence>
<feature type="transmembrane region" description="Helical" evidence="6">
    <location>
        <begin position="401"/>
        <end position="423"/>
    </location>
</feature>
<accession>A0ABR7MGU1</accession>
<evidence type="ECO:0000256" key="1">
    <source>
        <dbReference type="ARBA" id="ARBA00004651"/>
    </source>
</evidence>
<gene>
    <name evidence="7" type="ORF">H8B15_05215</name>
</gene>
<evidence type="ECO:0000256" key="5">
    <source>
        <dbReference type="ARBA" id="ARBA00023136"/>
    </source>
</evidence>
<name>A0ABR7MGU1_9BACT</name>
<feature type="transmembrane region" description="Helical" evidence="6">
    <location>
        <begin position="54"/>
        <end position="71"/>
    </location>
</feature>
<feature type="transmembrane region" description="Helical" evidence="6">
    <location>
        <begin position="107"/>
        <end position="124"/>
    </location>
</feature>
<protein>
    <submittedName>
        <fullName evidence="7">Polysaccharide biosynthesis protein</fullName>
    </submittedName>
</protein>
<dbReference type="EMBL" id="JACSCY010000003">
    <property type="protein sequence ID" value="MBC6610307.1"/>
    <property type="molecule type" value="Genomic_DNA"/>
</dbReference>
<keyword evidence="3 6" id="KW-0812">Transmembrane</keyword>
<evidence type="ECO:0000256" key="4">
    <source>
        <dbReference type="ARBA" id="ARBA00022989"/>
    </source>
</evidence>
<comment type="subcellular location">
    <subcellularLocation>
        <location evidence="1">Cell membrane</location>
        <topology evidence="1">Multi-pass membrane protein</topology>
    </subcellularLocation>
</comment>
<feature type="transmembrane region" description="Helical" evidence="6">
    <location>
        <begin position="372"/>
        <end position="394"/>
    </location>
</feature>
<organism evidence="7 8">
    <name type="scientific">Hymenobacter citatus</name>
    <dbReference type="NCBI Taxonomy" id="2763506"/>
    <lineage>
        <taxon>Bacteria</taxon>
        <taxon>Pseudomonadati</taxon>
        <taxon>Bacteroidota</taxon>
        <taxon>Cytophagia</taxon>
        <taxon>Cytophagales</taxon>
        <taxon>Hymenobacteraceae</taxon>
        <taxon>Hymenobacter</taxon>
    </lineage>
</organism>
<keyword evidence="4 6" id="KW-1133">Transmembrane helix</keyword>